<evidence type="ECO:0000256" key="6">
    <source>
        <dbReference type="SAM" id="Phobius"/>
    </source>
</evidence>
<dbReference type="InterPro" id="IPR000731">
    <property type="entry name" value="SSD"/>
</dbReference>
<evidence type="ECO:0000256" key="1">
    <source>
        <dbReference type="ARBA" id="ARBA00004651"/>
    </source>
</evidence>
<feature type="transmembrane region" description="Helical" evidence="6">
    <location>
        <begin position="665"/>
        <end position="684"/>
    </location>
</feature>
<dbReference type="SUPFAM" id="SSF82866">
    <property type="entry name" value="Multidrug efflux transporter AcrB transmembrane domain"/>
    <property type="match status" value="2"/>
</dbReference>
<feature type="transmembrane region" description="Helical" evidence="6">
    <location>
        <begin position="314"/>
        <end position="338"/>
    </location>
</feature>
<evidence type="ECO:0000259" key="7">
    <source>
        <dbReference type="PROSITE" id="PS50156"/>
    </source>
</evidence>
<feature type="transmembrane region" description="Helical" evidence="6">
    <location>
        <begin position="690"/>
        <end position="715"/>
    </location>
</feature>
<evidence type="ECO:0000256" key="3">
    <source>
        <dbReference type="ARBA" id="ARBA00022692"/>
    </source>
</evidence>
<proteinExistence type="predicted"/>
<dbReference type="InterPro" id="IPR050545">
    <property type="entry name" value="Mycobact_MmpL"/>
</dbReference>
<comment type="subcellular location">
    <subcellularLocation>
        <location evidence="1">Cell membrane</location>
        <topology evidence="1">Multi-pass membrane protein</topology>
    </subcellularLocation>
</comment>
<dbReference type="PANTHER" id="PTHR33406:SF13">
    <property type="entry name" value="MEMBRANE PROTEIN YDFJ"/>
    <property type="match status" value="1"/>
</dbReference>
<organism evidence="8 9">
    <name type="scientific">Planomonospora corallina</name>
    <dbReference type="NCBI Taxonomy" id="1806052"/>
    <lineage>
        <taxon>Bacteria</taxon>
        <taxon>Bacillati</taxon>
        <taxon>Actinomycetota</taxon>
        <taxon>Actinomycetes</taxon>
        <taxon>Streptosporangiales</taxon>
        <taxon>Streptosporangiaceae</taxon>
        <taxon>Planomonospora</taxon>
    </lineage>
</organism>
<dbReference type="InterPro" id="IPR004869">
    <property type="entry name" value="MMPL_dom"/>
</dbReference>
<sequence>MERLSIFVLRRRRLVTLLAVCAFLAGLAATPLAIQRLSEEYAHPGMPAFEANREIVRIYGNGGYQRPFVPVVVLPEGMRAQESRQAVGRAFAAVAAELPRARVVSYADTGDPRLVGADGRTTFGLVFPGAYSDGSPPGGGLGETPDEGPVIAAAMAPVLPEGSTVRVTGLDALAPGVDAGGVDVPAKIGIGAAAAVVVLLLVFRSALAFVPLLVSALSVFVSFAVILLLTLVTTVHDVALTTMPLLGLGIAVDYSLLLVARWREEQASGHRGDEAVHRAMRGAGRAVLSSGAAVAIGLVTMVVLPVPFLRSLGLTGMVVAAVSVAATLTVLPVLLALTGRRLERRRARSAAKGPAATPFHREARAGCAWSAWARGVIRLRVPAALVSGGLLLALAAIAPAADLGLPESGDLRASGPAHEGLAALRRAGVPSGSITPFDVLVTGDPAPVAERIRGVEGVSAVLAPDGASWRREGTAVVTVLPVAESGADAGQETIARVRRAVSDTTAGTTAGTATGTGIATAAGTTAGTARVGGNAAQSMDFLRHAYGAFPWMLAAVALVTFVMLARALRSLLLPLKAIALNLLSLGAVVGAMVLLWQYGWGTRELLGVQPTGSIGEFVPLTIFAFLYGLSMDYEVFILARMREEYDRSGDTVHAVVEGVGRTGRLVTSAALILFVSFAALAMTPELDVKVFASGLALGVLLDATLIRGVLVPAVVAMMGRWNWWLPAWAARPLRVAPSPLPPGGRLST</sequence>
<keyword evidence="5 6" id="KW-0472">Membrane</keyword>
<feature type="domain" description="SSD" evidence="7">
    <location>
        <begin position="204"/>
        <end position="337"/>
    </location>
</feature>
<feature type="transmembrane region" description="Helical" evidence="6">
    <location>
        <begin position="184"/>
        <end position="203"/>
    </location>
</feature>
<dbReference type="Pfam" id="PF03176">
    <property type="entry name" value="MMPL"/>
    <property type="match status" value="2"/>
</dbReference>
<evidence type="ECO:0000313" key="9">
    <source>
        <dbReference type="Proteomes" id="UP001595850"/>
    </source>
</evidence>
<reference evidence="9" key="1">
    <citation type="journal article" date="2019" name="Int. J. Syst. Evol. Microbiol.">
        <title>The Global Catalogue of Microorganisms (GCM) 10K type strain sequencing project: providing services to taxonomists for standard genome sequencing and annotation.</title>
        <authorList>
            <consortium name="The Broad Institute Genomics Platform"/>
            <consortium name="The Broad Institute Genome Sequencing Center for Infectious Disease"/>
            <person name="Wu L."/>
            <person name="Ma J."/>
        </authorList>
    </citation>
    <scope>NUCLEOTIDE SEQUENCE [LARGE SCALE GENOMIC DNA]</scope>
    <source>
        <strain evidence="9">TBRC 4489</strain>
    </source>
</reference>
<keyword evidence="9" id="KW-1185">Reference proteome</keyword>
<keyword evidence="3 6" id="KW-0812">Transmembrane</keyword>
<evidence type="ECO:0000256" key="4">
    <source>
        <dbReference type="ARBA" id="ARBA00022989"/>
    </source>
</evidence>
<feature type="transmembrane region" description="Helical" evidence="6">
    <location>
        <begin position="381"/>
        <end position="401"/>
    </location>
</feature>
<evidence type="ECO:0000256" key="5">
    <source>
        <dbReference type="ARBA" id="ARBA00023136"/>
    </source>
</evidence>
<evidence type="ECO:0000313" key="8">
    <source>
        <dbReference type="EMBL" id="MFC4059902.1"/>
    </source>
</evidence>
<dbReference type="RefSeq" id="WP_377288570.1">
    <property type="nucleotide sequence ID" value="NZ_JBHSBM010000017.1"/>
</dbReference>
<keyword evidence="4 6" id="KW-1133">Transmembrane helix</keyword>
<feature type="transmembrane region" description="Helical" evidence="6">
    <location>
        <begin position="577"/>
        <end position="597"/>
    </location>
</feature>
<protein>
    <submittedName>
        <fullName evidence="8">MMPL family transporter</fullName>
    </submittedName>
</protein>
<dbReference type="Proteomes" id="UP001595850">
    <property type="component" value="Unassembled WGS sequence"/>
</dbReference>
<dbReference type="PROSITE" id="PS50156">
    <property type="entry name" value="SSD"/>
    <property type="match status" value="1"/>
</dbReference>
<name>A0ABV8I6S3_9ACTN</name>
<accession>A0ABV8I6S3</accession>
<evidence type="ECO:0000256" key="2">
    <source>
        <dbReference type="ARBA" id="ARBA00022475"/>
    </source>
</evidence>
<feature type="transmembrane region" description="Helical" evidence="6">
    <location>
        <begin position="210"/>
        <end position="232"/>
    </location>
</feature>
<dbReference type="EMBL" id="JBHSBM010000017">
    <property type="protein sequence ID" value="MFC4059902.1"/>
    <property type="molecule type" value="Genomic_DNA"/>
</dbReference>
<feature type="transmembrane region" description="Helical" evidence="6">
    <location>
        <begin position="286"/>
        <end position="308"/>
    </location>
</feature>
<gene>
    <name evidence="8" type="ORF">ACFOWE_16465</name>
</gene>
<dbReference type="Gene3D" id="1.20.1640.10">
    <property type="entry name" value="Multidrug efflux transporter AcrB transmembrane domain"/>
    <property type="match status" value="2"/>
</dbReference>
<dbReference type="PANTHER" id="PTHR33406">
    <property type="entry name" value="MEMBRANE PROTEIN MJ1562-RELATED"/>
    <property type="match status" value="1"/>
</dbReference>
<feature type="transmembrane region" description="Helical" evidence="6">
    <location>
        <begin position="238"/>
        <end position="260"/>
    </location>
</feature>
<keyword evidence="2" id="KW-1003">Cell membrane</keyword>
<feature type="transmembrane region" description="Helical" evidence="6">
    <location>
        <begin position="617"/>
        <end position="639"/>
    </location>
</feature>
<comment type="caution">
    <text evidence="8">The sequence shown here is derived from an EMBL/GenBank/DDBJ whole genome shotgun (WGS) entry which is preliminary data.</text>
</comment>
<feature type="transmembrane region" description="Helical" evidence="6">
    <location>
        <begin position="548"/>
        <end position="565"/>
    </location>
</feature>